<feature type="domain" description="Ig-like" evidence="4">
    <location>
        <begin position="799"/>
        <end position="877"/>
    </location>
</feature>
<feature type="compositionally biased region" description="Acidic residues" evidence="2">
    <location>
        <begin position="558"/>
        <end position="602"/>
    </location>
</feature>
<evidence type="ECO:0000259" key="4">
    <source>
        <dbReference type="PROSITE" id="PS50835"/>
    </source>
</evidence>
<feature type="signal peptide" evidence="3">
    <location>
        <begin position="1"/>
        <end position="24"/>
    </location>
</feature>
<dbReference type="PANTHER" id="PTHR10913">
    <property type="entry name" value="FOLLISTATIN-RELATED"/>
    <property type="match status" value="1"/>
</dbReference>
<feature type="domain" description="Ig-like" evidence="4">
    <location>
        <begin position="886"/>
        <end position="972"/>
    </location>
</feature>
<dbReference type="Proteomes" id="UP001374579">
    <property type="component" value="Unassembled WGS sequence"/>
</dbReference>
<feature type="compositionally biased region" description="Low complexity" evidence="2">
    <location>
        <begin position="99"/>
        <end position="109"/>
    </location>
</feature>
<dbReference type="InterPro" id="IPR007110">
    <property type="entry name" value="Ig-like_dom"/>
</dbReference>
<dbReference type="SMART" id="SM00408">
    <property type="entry name" value="IGc2"/>
    <property type="match status" value="2"/>
</dbReference>
<dbReference type="Gene3D" id="2.60.40.10">
    <property type="entry name" value="Immunoglobulins"/>
    <property type="match status" value="1"/>
</dbReference>
<dbReference type="InterPro" id="IPR013783">
    <property type="entry name" value="Ig-like_fold"/>
</dbReference>
<dbReference type="EMBL" id="JBAMIC010000002">
    <property type="protein sequence ID" value="KAK7112663.1"/>
    <property type="molecule type" value="Genomic_DNA"/>
</dbReference>
<dbReference type="SUPFAM" id="SSF75011">
    <property type="entry name" value="3-carboxy-cis,cis-mucoante lactonizing enzyme"/>
    <property type="match status" value="1"/>
</dbReference>
<dbReference type="Pfam" id="PF07648">
    <property type="entry name" value="Kazal_2"/>
    <property type="match status" value="1"/>
</dbReference>
<feature type="compositionally biased region" description="Basic and acidic residues" evidence="2">
    <location>
        <begin position="170"/>
        <end position="189"/>
    </location>
</feature>
<feature type="region of interest" description="Disordered" evidence="2">
    <location>
        <begin position="626"/>
        <end position="670"/>
    </location>
</feature>
<evidence type="ECO:0000256" key="3">
    <source>
        <dbReference type="SAM" id="SignalP"/>
    </source>
</evidence>
<dbReference type="SMART" id="SM00280">
    <property type="entry name" value="KAZAL"/>
    <property type="match status" value="1"/>
</dbReference>
<dbReference type="PANTHER" id="PTHR10913:SF81">
    <property type="entry name" value="KAZAL-LIKE DOMAIN-CONTAINING PROTEIN"/>
    <property type="match status" value="1"/>
</dbReference>
<feature type="region of interest" description="Disordered" evidence="2">
    <location>
        <begin position="337"/>
        <end position="372"/>
    </location>
</feature>
<feature type="region of interest" description="Disordered" evidence="2">
    <location>
        <begin position="543"/>
        <end position="606"/>
    </location>
</feature>
<proteinExistence type="predicted"/>
<dbReference type="InterPro" id="IPR050653">
    <property type="entry name" value="Prot_Inhib_GrowthFact_Antg"/>
</dbReference>
<keyword evidence="1" id="KW-1015">Disulfide bond</keyword>
<evidence type="ECO:0000256" key="1">
    <source>
        <dbReference type="ARBA" id="ARBA00023157"/>
    </source>
</evidence>
<name>A0AAN9BWI3_9CAEN</name>
<protein>
    <recommendedName>
        <fullName evidence="8">Follistatin-related protein 5</fullName>
    </recommendedName>
</protein>
<organism evidence="6 7">
    <name type="scientific">Littorina saxatilis</name>
    <dbReference type="NCBI Taxonomy" id="31220"/>
    <lineage>
        <taxon>Eukaryota</taxon>
        <taxon>Metazoa</taxon>
        <taxon>Spiralia</taxon>
        <taxon>Lophotrochozoa</taxon>
        <taxon>Mollusca</taxon>
        <taxon>Gastropoda</taxon>
        <taxon>Caenogastropoda</taxon>
        <taxon>Littorinimorpha</taxon>
        <taxon>Littorinoidea</taxon>
        <taxon>Littorinidae</taxon>
        <taxon>Littorina</taxon>
    </lineage>
</organism>
<evidence type="ECO:0000256" key="2">
    <source>
        <dbReference type="SAM" id="MobiDB-lite"/>
    </source>
</evidence>
<feature type="compositionally biased region" description="Basic and acidic residues" evidence="2">
    <location>
        <begin position="348"/>
        <end position="361"/>
    </location>
</feature>
<dbReference type="GO" id="GO:0005615">
    <property type="term" value="C:extracellular space"/>
    <property type="evidence" value="ECO:0007669"/>
    <property type="project" value="TreeGrafter"/>
</dbReference>
<dbReference type="InterPro" id="IPR003598">
    <property type="entry name" value="Ig_sub2"/>
</dbReference>
<evidence type="ECO:0000259" key="5">
    <source>
        <dbReference type="PROSITE" id="PS51465"/>
    </source>
</evidence>
<dbReference type="InterPro" id="IPR015943">
    <property type="entry name" value="WD40/YVTN_repeat-like_dom_sf"/>
</dbReference>
<evidence type="ECO:0008006" key="8">
    <source>
        <dbReference type="Google" id="ProtNLM"/>
    </source>
</evidence>
<evidence type="ECO:0000313" key="6">
    <source>
        <dbReference type="EMBL" id="KAK7112663.1"/>
    </source>
</evidence>
<keyword evidence="3" id="KW-0732">Signal</keyword>
<gene>
    <name evidence="6" type="ORF">V1264_012084</name>
</gene>
<dbReference type="Pfam" id="PF13927">
    <property type="entry name" value="Ig_3"/>
    <property type="match status" value="1"/>
</dbReference>
<dbReference type="InterPro" id="IPR002350">
    <property type="entry name" value="Kazal_dom"/>
</dbReference>
<dbReference type="CDD" id="cd00104">
    <property type="entry name" value="KAZAL_FS"/>
    <property type="match status" value="1"/>
</dbReference>
<feature type="domain" description="Kazal-like" evidence="5">
    <location>
        <begin position="478"/>
        <end position="527"/>
    </location>
</feature>
<dbReference type="Gene3D" id="3.30.60.30">
    <property type="match status" value="1"/>
</dbReference>
<accession>A0AAN9BWI3</accession>
<dbReference type="SUPFAM" id="SSF100895">
    <property type="entry name" value="Kazal-type serine protease inhibitors"/>
    <property type="match status" value="1"/>
</dbReference>
<feature type="chain" id="PRO_5043041620" description="Follistatin-related protein 5" evidence="3">
    <location>
        <begin position="25"/>
        <end position="1389"/>
    </location>
</feature>
<dbReference type="GO" id="GO:0030154">
    <property type="term" value="P:cell differentiation"/>
    <property type="evidence" value="ECO:0007669"/>
    <property type="project" value="TreeGrafter"/>
</dbReference>
<dbReference type="InterPro" id="IPR036058">
    <property type="entry name" value="Kazal_dom_sf"/>
</dbReference>
<dbReference type="InterPro" id="IPR036179">
    <property type="entry name" value="Ig-like_dom_sf"/>
</dbReference>
<dbReference type="PROSITE" id="PS51465">
    <property type="entry name" value="KAZAL_2"/>
    <property type="match status" value="1"/>
</dbReference>
<keyword evidence="7" id="KW-1185">Reference proteome</keyword>
<sequence length="1389" mass="156187">MRGSTQKSIVLLACLATLFVSAQARPSRKDGMKKKDAQKLQKIQGDLQWESKWWTPQQKKDTKDTKDSWKVFKTEKPALMKRWWEEDWDEDDWWSPKGSSSNTVSNTKKSYGKTKKGESQADTVSKTDKVDAKPVAEKQQKKEVKVEQKEPAPEPKALPLASKSMTLQSKKSEDEQKSDVKAEKKGDYKKVDVPVYKKVDAPVYNKKQIPAAENPREKVNPILKKDAMISPFEDPKPGPFSGPKDEVPSKGSWEYHQLSGFGKYIEHGKGEKAEDKTAEEYKPEDKKQEEMTKKDEEALMKQVEAKIAEEENNRMVKIPEENKQKILDQFYGFGLETAPAAPASAPAKNEEPRKKQTEAETAKGAPAPRKENYNKGVIYDVIPGAPDQTHSVKKDLSNSEYMKDFVSTKANLQTSPNPPPPGIAEEVAADSETTPLVPSKISAKSEKTKSYLKSHPLTYCKVDEECRKGRMCRDGMCVCLPDDGCVGHHKPVCGSDGVEYPSHCELHRTACVKHIHIKVDHVGDCYMKHEKVKAMAKIQKEDYKEHLLPQTSTPSKDDDSDEDEDEEDEEGYDSSDYDDEYDYDEDEDEDEDSAEEDEDDDEWLKSKSKKLNVDSKKIYDYSKDLKKESKKKTDQDDNKVDQSPWDHVKEGDNDDKGDKQNTKEDYDYQSDDSYKECSKQELAKFKRQLLTFHCKRFEEPNCKLEVKEEREYLTNLMFSYLDINTDYQLSYEELKTRQKTENFDDINSVCGLTDLIWYDDILNADARLSLDEFEQAFNQLDILENQKSLGSETLTSSSPSVHIIPTLATVGNGLELKCGLAAKGSDVVWRRHGVSIRDLAMIELLVLDDGSLFFSKMGVHHMGNYSCEDSTDPSMLQVHSLKVQMPPIVKVSPHSQIEPSMSDVKVRCHAEGVPKPTISWQMNNVPLSAEPHHYALEGNNEQLIVYKADYQKDTGAYKCVAKNQAGTSEDVSSLFVIGDKERTVGMGFTSINSGKFAVFHNQGYTAYNPDDCLKHRSVHGDFGYFKFIPDNLDGPLRLCKEGEDCSWGEVVNVKNSFLYVSQPAMNRVVVIETSKNWIPVQVISTDKQPMQLFYVAHLDQVWVVCWNGEEDESTKTIVVVRDASKYVQHRAVHTQPVGNHFDQIQALFIAPNNDLRHSFDYGYVTHNGQQGLTKLDLDNMRYVKAVDLSAYDCVPHSLAFVPIGGHVVVECVSPINHQTLQLVMDYITDAVVSTAVLSGKPYVSPDSRHVITVDDLTGKVSVAGVNNEGTLEAAYEVTVSASISDVAFYPTSGHGYLLVLTSADDDDIITINLSTGKVDKMKGTNRAATSSDWHPSPVKREITSGDVFTDFLLAPSKSSISIIDVKFHQVKCEFTAAPRSNAAIFVGHQ</sequence>
<dbReference type="SUPFAM" id="SSF48726">
    <property type="entry name" value="Immunoglobulin"/>
    <property type="match status" value="2"/>
</dbReference>
<feature type="region of interest" description="Disordered" evidence="2">
    <location>
        <begin position="229"/>
        <end position="252"/>
    </location>
</feature>
<comment type="caution">
    <text evidence="6">The sequence shown here is derived from an EMBL/GenBank/DDBJ whole genome shotgun (WGS) entry which is preliminary data.</text>
</comment>
<reference evidence="6 7" key="1">
    <citation type="submission" date="2024-02" db="EMBL/GenBank/DDBJ databases">
        <title>Chromosome-scale genome assembly of the rough periwinkle Littorina saxatilis.</title>
        <authorList>
            <person name="De Jode A."/>
            <person name="Faria R."/>
            <person name="Formenti G."/>
            <person name="Sims Y."/>
            <person name="Smith T.P."/>
            <person name="Tracey A."/>
            <person name="Wood J.M.D."/>
            <person name="Zagrodzka Z.B."/>
            <person name="Johannesson K."/>
            <person name="Butlin R.K."/>
            <person name="Leder E.H."/>
        </authorList>
    </citation>
    <scope>NUCLEOTIDE SEQUENCE [LARGE SCALE GENOMIC DNA]</scope>
    <source>
        <strain evidence="6">Snail1</strain>
        <tissue evidence="6">Muscle</tissue>
    </source>
</reference>
<evidence type="ECO:0000313" key="7">
    <source>
        <dbReference type="Proteomes" id="UP001374579"/>
    </source>
</evidence>
<feature type="compositionally biased region" description="Low complexity" evidence="2">
    <location>
        <begin position="338"/>
        <end position="347"/>
    </location>
</feature>
<feature type="region of interest" description="Disordered" evidence="2">
    <location>
        <begin position="90"/>
        <end position="189"/>
    </location>
</feature>
<dbReference type="PROSITE" id="PS50835">
    <property type="entry name" value="IG_LIKE"/>
    <property type="match status" value="2"/>
</dbReference>
<feature type="region of interest" description="Disordered" evidence="2">
    <location>
        <begin position="264"/>
        <end position="295"/>
    </location>
</feature>
<dbReference type="Gene3D" id="2.130.10.10">
    <property type="entry name" value="YVTN repeat-like/Quinoprotein amine dehydrogenase"/>
    <property type="match status" value="1"/>
</dbReference>
<dbReference type="GO" id="GO:0030510">
    <property type="term" value="P:regulation of BMP signaling pathway"/>
    <property type="evidence" value="ECO:0007669"/>
    <property type="project" value="TreeGrafter"/>
</dbReference>
<feature type="compositionally biased region" description="Basic and acidic residues" evidence="2">
    <location>
        <begin position="115"/>
        <end position="153"/>
    </location>
</feature>